<dbReference type="eggNOG" id="COG4325">
    <property type="taxonomic scope" value="Bacteria"/>
</dbReference>
<protein>
    <submittedName>
        <fullName evidence="2">Uncharacterized membrane protein</fullName>
    </submittedName>
</protein>
<evidence type="ECO:0000313" key="3">
    <source>
        <dbReference type="Proteomes" id="UP000183015"/>
    </source>
</evidence>
<evidence type="ECO:0000256" key="1">
    <source>
        <dbReference type="SAM" id="Phobius"/>
    </source>
</evidence>
<organism evidence="2 3">
    <name type="scientific">Streptacidiphilus jiangxiensis</name>
    <dbReference type="NCBI Taxonomy" id="235985"/>
    <lineage>
        <taxon>Bacteria</taxon>
        <taxon>Bacillati</taxon>
        <taxon>Actinomycetota</taxon>
        <taxon>Actinomycetes</taxon>
        <taxon>Kitasatosporales</taxon>
        <taxon>Streptomycetaceae</taxon>
        <taxon>Streptacidiphilus</taxon>
    </lineage>
</organism>
<evidence type="ECO:0000313" key="2">
    <source>
        <dbReference type="EMBL" id="SEL88626.1"/>
    </source>
</evidence>
<sequence length="454" mass="50085">MPRTSRSRSRARAADWRREARRTNLWLVPVLEALAAAGLFAITLGVDRAAYNGTVQLPSWVLSGSADGARQVLTTIAAAVITVVGLVFSITIVALTLASTQFGPRMLRNFIRDRGTQLTLGTFVATFLYAVLVLVAISPGPHGDFVPHLSITTTLALTLVDLATLIYFINHIARSIQLPQVVASIAHDLADAIEDQSALGATGTDAPERPERGLSPTELLDRMRTEGAVITTSASGYLQYLRHDRLVRIARDADAVIHVPYRPGHFLVQGHPLAYVWPPQAAAQVTATLRRGHVTGPYRTLTQDVSFGFDQLVEIGLRALSAAVNDTFTAITCIDWLGDCLCRITTTWQPQHVHRDHHGYVRVIAHQPDYDRLVRRSFEKIRQASVGMPAVMIRQLDALDKVMRQTQAPERRKLLMEQADLVLHTCEATVPEPSDRADVERSHQAVRTTYEQLG</sequence>
<dbReference type="EMBL" id="FOAZ01000014">
    <property type="protein sequence ID" value="SEL88626.1"/>
    <property type="molecule type" value="Genomic_DNA"/>
</dbReference>
<proteinExistence type="predicted"/>
<keyword evidence="1" id="KW-1133">Transmembrane helix</keyword>
<gene>
    <name evidence="2" type="ORF">SAMN05414137_114224</name>
</gene>
<dbReference type="Pfam" id="PF10011">
    <property type="entry name" value="DUF2254"/>
    <property type="match status" value="1"/>
</dbReference>
<feature type="transmembrane region" description="Helical" evidence="1">
    <location>
        <begin position="72"/>
        <end position="97"/>
    </location>
</feature>
<feature type="transmembrane region" description="Helical" evidence="1">
    <location>
        <begin position="149"/>
        <end position="169"/>
    </location>
</feature>
<keyword evidence="1" id="KW-0812">Transmembrane</keyword>
<reference evidence="3" key="1">
    <citation type="submission" date="2016-10" db="EMBL/GenBank/DDBJ databases">
        <authorList>
            <person name="Varghese N."/>
        </authorList>
    </citation>
    <scope>NUCLEOTIDE SEQUENCE [LARGE SCALE GENOMIC DNA]</scope>
    <source>
        <strain evidence="3">DSM 45096 / BCRC 16803 / CGMCC 4.1857 / CIP 109030 / JCM 12277 / KCTC 19219 / NBRC 100920 / 33214</strain>
    </source>
</reference>
<feature type="transmembrane region" description="Helical" evidence="1">
    <location>
        <begin position="25"/>
        <end position="46"/>
    </location>
</feature>
<keyword evidence="3" id="KW-1185">Reference proteome</keyword>
<keyword evidence="1" id="KW-0472">Membrane</keyword>
<dbReference type="Proteomes" id="UP000183015">
    <property type="component" value="Unassembled WGS sequence"/>
</dbReference>
<dbReference type="AlphaFoldDB" id="A0A1H7TW04"/>
<dbReference type="OrthoDB" id="2955631at2"/>
<name>A0A1H7TW04_STRJI</name>
<dbReference type="InterPro" id="IPR018723">
    <property type="entry name" value="DUF2254_membrane"/>
</dbReference>
<dbReference type="STRING" id="235985.SAMN05414137_114224"/>
<accession>A0A1H7TW04</accession>
<dbReference type="RefSeq" id="WP_042454953.1">
    <property type="nucleotide sequence ID" value="NZ_BBPN01000035.1"/>
</dbReference>
<feature type="transmembrane region" description="Helical" evidence="1">
    <location>
        <begin position="118"/>
        <end position="137"/>
    </location>
</feature>